<dbReference type="SUPFAM" id="SSF46785">
    <property type="entry name" value="Winged helix' DNA-binding domain"/>
    <property type="match status" value="1"/>
</dbReference>
<keyword evidence="1" id="KW-0805">Transcription regulation</keyword>
<evidence type="ECO:0000256" key="2">
    <source>
        <dbReference type="ARBA" id="ARBA00023125"/>
    </source>
</evidence>
<feature type="domain" description="HTH arsR-type" evidence="4">
    <location>
        <begin position="4"/>
        <end position="99"/>
    </location>
</feature>
<dbReference type="GO" id="GO:0003700">
    <property type="term" value="F:DNA-binding transcription factor activity"/>
    <property type="evidence" value="ECO:0007669"/>
    <property type="project" value="InterPro"/>
</dbReference>
<dbReference type="RefSeq" id="WP_191142312.1">
    <property type="nucleotide sequence ID" value="NZ_JACXAH010000016.1"/>
</dbReference>
<accession>A0A926RUK2</accession>
<comment type="caution">
    <text evidence="5">The sequence shown here is derived from an EMBL/GenBank/DDBJ whole genome shotgun (WGS) entry which is preliminary data.</text>
</comment>
<protein>
    <submittedName>
        <fullName evidence="5">Winged helix-turn-helix transcriptional regulator</fullName>
    </submittedName>
</protein>
<dbReference type="AlphaFoldDB" id="A0A926RUK2"/>
<dbReference type="EMBL" id="JACXAH010000016">
    <property type="protein sequence ID" value="MBD1373078.1"/>
    <property type="molecule type" value="Genomic_DNA"/>
</dbReference>
<dbReference type="InterPro" id="IPR036388">
    <property type="entry name" value="WH-like_DNA-bd_sf"/>
</dbReference>
<dbReference type="PRINTS" id="PR00778">
    <property type="entry name" value="HTHARSR"/>
</dbReference>
<dbReference type="InterPro" id="IPR036390">
    <property type="entry name" value="WH_DNA-bd_sf"/>
</dbReference>
<evidence type="ECO:0000256" key="3">
    <source>
        <dbReference type="ARBA" id="ARBA00023163"/>
    </source>
</evidence>
<keyword evidence="6" id="KW-1185">Reference proteome</keyword>
<proteinExistence type="predicted"/>
<dbReference type="InterPro" id="IPR051081">
    <property type="entry name" value="HTH_MetalResp_TranReg"/>
</dbReference>
<dbReference type="NCBIfam" id="NF033788">
    <property type="entry name" value="HTH_metalloreg"/>
    <property type="match status" value="1"/>
</dbReference>
<dbReference type="PROSITE" id="PS50987">
    <property type="entry name" value="HTH_ARSR_2"/>
    <property type="match status" value="1"/>
</dbReference>
<evidence type="ECO:0000313" key="6">
    <source>
        <dbReference type="Proteomes" id="UP000661691"/>
    </source>
</evidence>
<gene>
    <name evidence="5" type="ORF">IC620_12010</name>
</gene>
<reference evidence="5" key="1">
    <citation type="submission" date="2020-09" db="EMBL/GenBank/DDBJ databases">
        <title>A novel bacterium of genus Hazenella, isolated from South China Sea.</title>
        <authorList>
            <person name="Huang H."/>
            <person name="Mo K."/>
            <person name="Hu Y."/>
        </authorList>
    </citation>
    <scope>NUCLEOTIDE SEQUENCE</scope>
    <source>
        <strain evidence="5">IB182357</strain>
    </source>
</reference>
<keyword evidence="3" id="KW-0804">Transcription</keyword>
<keyword evidence="2" id="KW-0238">DNA-binding</keyword>
<dbReference type="Pfam" id="PF01022">
    <property type="entry name" value="HTH_5"/>
    <property type="match status" value="1"/>
</dbReference>
<name>A0A926RUK2_9BACL</name>
<dbReference type="PANTHER" id="PTHR33154">
    <property type="entry name" value="TRANSCRIPTIONAL REGULATOR, ARSR FAMILY"/>
    <property type="match status" value="1"/>
</dbReference>
<evidence type="ECO:0000313" key="5">
    <source>
        <dbReference type="EMBL" id="MBD1373078.1"/>
    </source>
</evidence>
<dbReference type="Gene3D" id="1.10.10.10">
    <property type="entry name" value="Winged helix-like DNA-binding domain superfamily/Winged helix DNA-binding domain"/>
    <property type="match status" value="1"/>
</dbReference>
<dbReference type="GO" id="GO:0003677">
    <property type="term" value="F:DNA binding"/>
    <property type="evidence" value="ECO:0007669"/>
    <property type="project" value="UniProtKB-KW"/>
</dbReference>
<evidence type="ECO:0000256" key="1">
    <source>
        <dbReference type="ARBA" id="ARBA00023015"/>
    </source>
</evidence>
<dbReference type="Proteomes" id="UP000661691">
    <property type="component" value="Unassembled WGS sequence"/>
</dbReference>
<dbReference type="InterPro" id="IPR011991">
    <property type="entry name" value="ArsR-like_HTH"/>
</dbReference>
<evidence type="ECO:0000259" key="4">
    <source>
        <dbReference type="PROSITE" id="PS50987"/>
    </source>
</evidence>
<sequence>MKEEAVEVFRSCIPLFHALSDPARQDIILMLAQHEHLSVNEIANHATLSRPAISHHLKVLRDLGIVAIHKRGTSHYYYLTLDDATSLLKQLVYTVEKACEKDN</sequence>
<organism evidence="5 6">
    <name type="scientific">Polycladospora coralii</name>
    <dbReference type="NCBI Taxonomy" id="2771432"/>
    <lineage>
        <taxon>Bacteria</taxon>
        <taxon>Bacillati</taxon>
        <taxon>Bacillota</taxon>
        <taxon>Bacilli</taxon>
        <taxon>Bacillales</taxon>
        <taxon>Thermoactinomycetaceae</taxon>
        <taxon>Polycladospora</taxon>
    </lineage>
</organism>
<dbReference type="CDD" id="cd00090">
    <property type="entry name" value="HTH_ARSR"/>
    <property type="match status" value="1"/>
</dbReference>
<dbReference type="InterPro" id="IPR001845">
    <property type="entry name" value="HTH_ArsR_DNA-bd_dom"/>
</dbReference>
<dbReference type="PANTHER" id="PTHR33154:SF33">
    <property type="entry name" value="TRANSCRIPTIONAL REPRESSOR SDPR"/>
    <property type="match status" value="1"/>
</dbReference>
<dbReference type="SMART" id="SM00418">
    <property type="entry name" value="HTH_ARSR"/>
    <property type="match status" value="1"/>
</dbReference>